<evidence type="ECO:0000256" key="1">
    <source>
        <dbReference type="ARBA" id="ARBA00001947"/>
    </source>
</evidence>
<keyword evidence="5" id="KW-0862">Zinc</keyword>
<dbReference type="Gene3D" id="2.70.70.10">
    <property type="entry name" value="Glucose Permease (Domain IIA)"/>
    <property type="match status" value="1"/>
</dbReference>
<comment type="caution">
    <text evidence="10">The sequence shown here is derived from an EMBL/GenBank/DDBJ whole genome shotgun (WGS) entry which is preliminary data.</text>
</comment>
<evidence type="ECO:0000256" key="4">
    <source>
        <dbReference type="ARBA" id="ARBA00022801"/>
    </source>
</evidence>
<dbReference type="InterPro" id="IPR011055">
    <property type="entry name" value="Dup_hybrid_motif"/>
</dbReference>
<evidence type="ECO:0000256" key="8">
    <source>
        <dbReference type="SAM" id="SignalP"/>
    </source>
</evidence>
<keyword evidence="11" id="KW-1185">Reference proteome</keyword>
<dbReference type="RefSeq" id="WP_344195596.1">
    <property type="nucleotide sequence ID" value="NZ_BAAARN010000005.1"/>
</dbReference>
<name>A0ABN3UZL6_9MICO</name>
<gene>
    <name evidence="10" type="ORF">GCM10009867_33770</name>
</gene>
<evidence type="ECO:0000256" key="5">
    <source>
        <dbReference type="ARBA" id="ARBA00022833"/>
    </source>
</evidence>
<dbReference type="EMBL" id="BAAARN010000005">
    <property type="protein sequence ID" value="GAA2739087.1"/>
    <property type="molecule type" value="Genomic_DNA"/>
</dbReference>
<reference evidence="10 11" key="1">
    <citation type="journal article" date="2019" name="Int. J. Syst. Evol. Microbiol.">
        <title>The Global Catalogue of Microorganisms (GCM) 10K type strain sequencing project: providing services to taxonomists for standard genome sequencing and annotation.</title>
        <authorList>
            <consortium name="The Broad Institute Genomics Platform"/>
            <consortium name="The Broad Institute Genome Sequencing Center for Infectious Disease"/>
            <person name="Wu L."/>
            <person name="Ma J."/>
        </authorList>
    </citation>
    <scope>NUCLEOTIDE SEQUENCE [LARGE SCALE GENOMIC DNA]</scope>
    <source>
        <strain evidence="10 11">JCM 16378</strain>
    </source>
</reference>
<feature type="coiled-coil region" evidence="7">
    <location>
        <begin position="275"/>
        <end position="330"/>
    </location>
</feature>
<feature type="domain" description="M23ase beta-sheet core" evidence="9">
    <location>
        <begin position="375"/>
        <end position="472"/>
    </location>
</feature>
<evidence type="ECO:0000256" key="3">
    <source>
        <dbReference type="ARBA" id="ARBA00022723"/>
    </source>
</evidence>
<dbReference type="InterPro" id="IPR016047">
    <property type="entry name" value="M23ase_b-sheet_dom"/>
</dbReference>
<sequence length="476" mass="49381">MSAIPPRRRASHPVRLTSLGLAAVCSLALATPSLAASATSATARAGAVGALGVVGAGTTAGVAAAPSATDPGKAKKKIDKEIDDLQEQLEDTSADLRDAYIALRRTQAALPEAQAVLDRATKQMSAADAHNDEMAVALDVARANEARAVDELAGTRKDLSDTRTRVARFASQLYQDQGMGQLSVALSATTPEDFANRIALTDTVMDVQNQSLTRLATAQAAARAQEAHIKALKAQVAAAKKTAELALARATKARASAAAAKARLDALAAQQVAQSKALESKKAGERAKLVAAEKEQSRLKAVLVARAKAAKAAAARKAAAEARARAAARKANKPIPKSTLPVAPASGGFLSAPSAAPVSSEFGMRFHPILHYWRLHAGRDYAASCGTPVVAGADGTIISAGWGGGYGNRIMVDHGVLRGVNLVTTYNHLSSYAVRGGHVSRGQVIGYVGTTGSSTGCHLHFETYEDGTPKDPRRWL</sequence>
<organism evidence="10 11">
    <name type="scientific">Pedococcus aerophilus</name>
    <dbReference type="NCBI Taxonomy" id="436356"/>
    <lineage>
        <taxon>Bacteria</taxon>
        <taxon>Bacillati</taxon>
        <taxon>Actinomycetota</taxon>
        <taxon>Actinomycetes</taxon>
        <taxon>Micrococcales</taxon>
        <taxon>Intrasporangiaceae</taxon>
        <taxon>Pedococcus</taxon>
    </lineage>
</organism>
<dbReference type="PANTHER" id="PTHR21666:SF288">
    <property type="entry name" value="CELL DIVISION PROTEIN YTFB"/>
    <property type="match status" value="1"/>
</dbReference>
<feature type="chain" id="PRO_5045471096" description="M23ase beta-sheet core domain-containing protein" evidence="8">
    <location>
        <begin position="36"/>
        <end position="476"/>
    </location>
</feature>
<keyword evidence="2" id="KW-0645">Protease</keyword>
<dbReference type="Gene3D" id="6.10.250.3150">
    <property type="match status" value="1"/>
</dbReference>
<dbReference type="Proteomes" id="UP001501326">
    <property type="component" value="Unassembled WGS sequence"/>
</dbReference>
<keyword evidence="7" id="KW-0175">Coiled coil</keyword>
<dbReference type="CDD" id="cd12797">
    <property type="entry name" value="M23_peptidase"/>
    <property type="match status" value="1"/>
</dbReference>
<accession>A0ABN3UZL6</accession>
<feature type="coiled-coil region" evidence="7">
    <location>
        <begin position="75"/>
        <end position="123"/>
    </location>
</feature>
<feature type="signal peptide" evidence="8">
    <location>
        <begin position="1"/>
        <end position="35"/>
    </location>
</feature>
<keyword evidence="3" id="KW-0479">Metal-binding</keyword>
<keyword evidence="4" id="KW-0378">Hydrolase</keyword>
<proteinExistence type="predicted"/>
<evidence type="ECO:0000313" key="10">
    <source>
        <dbReference type="EMBL" id="GAA2739087.1"/>
    </source>
</evidence>
<dbReference type="PANTHER" id="PTHR21666">
    <property type="entry name" value="PEPTIDASE-RELATED"/>
    <property type="match status" value="1"/>
</dbReference>
<protein>
    <recommendedName>
        <fullName evidence="9">M23ase beta-sheet core domain-containing protein</fullName>
    </recommendedName>
</protein>
<feature type="coiled-coil region" evidence="7">
    <location>
        <begin position="215"/>
        <end position="249"/>
    </location>
</feature>
<dbReference type="InterPro" id="IPR050570">
    <property type="entry name" value="Cell_wall_metabolism_enzyme"/>
</dbReference>
<keyword evidence="6" id="KW-0482">Metalloprotease</keyword>
<evidence type="ECO:0000259" key="9">
    <source>
        <dbReference type="Pfam" id="PF01551"/>
    </source>
</evidence>
<keyword evidence="8" id="KW-0732">Signal</keyword>
<dbReference type="Pfam" id="PF01551">
    <property type="entry name" value="Peptidase_M23"/>
    <property type="match status" value="1"/>
</dbReference>
<evidence type="ECO:0000256" key="6">
    <source>
        <dbReference type="ARBA" id="ARBA00023049"/>
    </source>
</evidence>
<dbReference type="SUPFAM" id="SSF51261">
    <property type="entry name" value="Duplicated hybrid motif"/>
    <property type="match status" value="1"/>
</dbReference>
<evidence type="ECO:0000256" key="2">
    <source>
        <dbReference type="ARBA" id="ARBA00022670"/>
    </source>
</evidence>
<evidence type="ECO:0000313" key="11">
    <source>
        <dbReference type="Proteomes" id="UP001501326"/>
    </source>
</evidence>
<evidence type="ECO:0000256" key="7">
    <source>
        <dbReference type="SAM" id="Coils"/>
    </source>
</evidence>
<comment type="cofactor">
    <cofactor evidence="1">
        <name>Zn(2+)</name>
        <dbReference type="ChEBI" id="CHEBI:29105"/>
    </cofactor>
</comment>